<dbReference type="Pfam" id="PF00970">
    <property type="entry name" value="FAD_binding_6"/>
    <property type="match status" value="1"/>
</dbReference>
<evidence type="ECO:0000313" key="12">
    <source>
        <dbReference type="Proteomes" id="UP000008229"/>
    </source>
</evidence>
<feature type="domain" description="FAD-binding FR-type" evidence="10">
    <location>
        <begin position="1"/>
        <end position="105"/>
    </location>
</feature>
<dbReference type="RefSeq" id="WP_012933678.1">
    <property type="nucleotide sequence ID" value="NC_013739.1"/>
</dbReference>
<keyword evidence="2" id="KW-0285">Flavoprotein</keyword>
<dbReference type="KEGG" id="cwo:Cwoe_2202"/>
<dbReference type="Pfam" id="PF00175">
    <property type="entry name" value="NAD_binding_1"/>
    <property type="match status" value="1"/>
</dbReference>
<dbReference type="OrthoDB" id="9796486at2"/>
<keyword evidence="6" id="KW-0560">Oxidoreductase</keyword>
<dbReference type="Gene3D" id="3.10.20.30">
    <property type="match status" value="1"/>
</dbReference>
<accession>D3F5G0</accession>
<dbReference type="AlphaFoldDB" id="D3F5G0"/>
<dbReference type="Gene3D" id="2.40.30.10">
    <property type="entry name" value="Translation factors"/>
    <property type="match status" value="1"/>
</dbReference>
<organism evidence="11 12">
    <name type="scientific">Conexibacter woesei (strain DSM 14684 / CCUG 47730 / CIP 108061 / JCM 11494 / NBRC 100937 / ID131577)</name>
    <dbReference type="NCBI Taxonomy" id="469383"/>
    <lineage>
        <taxon>Bacteria</taxon>
        <taxon>Bacillati</taxon>
        <taxon>Actinomycetota</taxon>
        <taxon>Thermoleophilia</taxon>
        <taxon>Solirubrobacterales</taxon>
        <taxon>Conexibacteraceae</taxon>
        <taxon>Conexibacter</taxon>
    </lineage>
</organism>
<dbReference type="EMBL" id="CP001854">
    <property type="protein sequence ID" value="ADB50627.1"/>
    <property type="molecule type" value="Genomic_DNA"/>
</dbReference>
<dbReference type="SUPFAM" id="SSF54292">
    <property type="entry name" value="2Fe-2S ferredoxin-like"/>
    <property type="match status" value="1"/>
</dbReference>
<protein>
    <submittedName>
        <fullName evidence="11">Phenylacetate-CoA oxygenase/reductase, PaaK subunit</fullName>
    </submittedName>
</protein>
<keyword evidence="4" id="KW-0479">Metal-binding</keyword>
<dbReference type="InterPro" id="IPR039261">
    <property type="entry name" value="FNR_nucleotide-bd"/>
</dbReference>
<dbReference type="PROSITE" id="PS51384">
    <property type="entry name" value="FAD_FR"/>
    <property type="match status" value="1"/>
</dbReference>
<dbReference type="PANTHER" id="PTHR47354:SF8">
    <property type="entry name" value="1,2-PHENYLACETYL-COA EPOXIDASE, SUBUNIT E"/>
    <property type="match status" value="1"/>
</dbReference>
<keyword evidence="3" id="KW-0001">2Fe-2S</keyword>
<keyword evidence="8" id="KW-0411">Iron-sulfur</keyword>
<dbReference type="InterPro" id="IPR050415">
    <property type="entry name" value="MRET"/>
</dbReference>
<dbReference type="SUPFAM" id="SSF63380">
    <property type="entry name" value="Riboflavin synthase domain-like"/>
    <property type="match status" value="1"/>
</dbReference>
<dbReference type="InterPro" id="IPR008333">
    <property type="entry name" value="Cbr1-like_FAD-bd_dom"/>
</dbReference>
<comment type="cofactor">
    <cofactor evidence="1">
        <name>FAD</name>
        <dbReference type="ChEBI" id="CHEBI:57692"/>
    </cofactor>
</comment>
<dbReference type="Gene3D" id="3.40.50.80">
    <property type="entry name" value="Nucleotide-binding domain of ferredoxin-NADP reductase (FNR) module"/>
    <property type="match status" value="1"/>
</dbReference>
<reference evidence="11 12" key="1">
    <citation type="journal article" date="2010" name="Stand. Genomic Sci.">
        <title>Complete genome sequence of Conexibacter woesei type strain (ID131577).</title>
        <authorList>
            <person name="Pukall R."/>
            <person name="Lapidus A."/>
            <person name="Glavina Del Rio T."/>
            <person name="Copeland A."/>
            <person name="Tice H."/>
            <person name="Cheng J.-F."/>
            <person name="Lucas S."/>
            <person name="Chen F."/>
            <person name="Nolan M."/>
            <person name="Bruce D."/>
            <person name="Goodwin L."/>
            <person name="Pitluck S."/>
            <person name="Mavromatis K."/>
            <person name="Ivanova N."/>
            <person name="Ovchinnikova G."/>
            <person name="Pati A."/>
            <person name="Chen A."/>
            <person name="Palaniappan K."/>
            <person name="Land M."/>
            <person name="Hauser L."/>
            <person name="Chang Y.-J."/>
            <person name="Jeffries C.D."/>
            <person name="Chain P."/>
            <person name="Meincke L."/>
            <person name="Sims D."/>
            <person name="Brettin T."/>
            <person name="Detter J.C."/>
            <person name="Rohde M."/>
            <person name="Goeker M."/>
            <person name="Bristow J."/>
            <person name="Eisen J.A."/>
            <person name="Markowitz V."/>
            <person name="Kyrpides N.C."/>
            <person name="Klenk H.-P."/>
            <person name="Hugenholtz P."/>
        </authorList>
    </citation>
    <scope>NUCLEOTIDE SEQUENCE [LARGE SCALE GENOMIC DNA]</scope>
    <source>
        <strain evidence="12">DSM 14684 / CIP 108061 / JCM 11494 / NBRC 100937 / ID131577</strain>
    </source>
</reference>
<dbReference type="PANTHER" id="PTHR47354">
    <property type="entry name" value="NADH OXIDOREDUCTASE HCR"/>
    <property type="match status" value="1"/>
</dbReference>
<sequence length="363" mass="39104">MELHPLRVAEVAPVTDDSVAITFDVPDELRDAYDFAHGQHLVLVREAGGEELRRTYSICAPAGSGTLRVAVKRLEGGAFSSWAHSDLRAGDVLDVMTPGGRFTTALDPAHRRRYAAIAAGSGITPILSIAATILEREPDSEVALAYGNRTSGSIMFLEELEDLKDRHPQRFQLFHVLSREPQPAELLSGRLDRERLARFFDTLLLPDEVDEWFLCGPLELIEGARALLRERGVPGERIHREVFHADRPAPAARAAAARAAAAGDGRAQTEGAATVTAVLGGRASTLSVPRAGETILDALLAVRSDAPYACKGGVCGTCRCRVVAGETRMDLSYALEEAEIDSGFVLACQAHPVSDTVTVDFDQ</sequence>
<keyword evidence="12" id="KW-1185">Reference proteome</keyword>
<dbReference type="STRING" id="469383.Cwoe_2202"/>
<evidence type="ECO:0000313" key="11">
    <source>
        <dbReference type="EMBL" id="ADB50627.1"/>
    </source>
</evidence>
<dbReference type="PROSITE" id="PS51085">
    <property type="entry name" value="2FE2S_FER_2"/>
    <property type="match status" value="1"/>
</dbReference>
<dbReference type="NCBIfam" id="TIGR02160">
    <property type="entry name" value="PA_CoA_Oxy5"/>
    <property type="match status" value="1"/>
</dbReference>
<evidence type="ECO:0000256" key="4">
    <source>
        <dbReference type="ARBA" id="ARBA00022723"/>
    </source>
</evidence>
<feature type="domain" description="2Fe-2S ferredoxin-type" evidence="9">
    <location>
        <begin position="273"/>
        <end position="363"/>
    </location>
</feature>
<evidence type="ECO:0000256" key="5">
    <source>
        <dbReference type="ARBA" id="ARBA00022827"/>
    </source>
</evidence>
<dbReference type="eggNOG" id="COG1018">
    <property type="taxonomic scope" value="Bacteria"/>
</dbReference>
<dbReference type="InterPro" id="IPR012675">
    <property type="entry name" value="Beta-grasp_dom_sf"/>
</dbReference>
<dbReference type="InterPro" id="IPR001433">
    <property type="entry name" value="OxRdtase_FAD/NAD-bd"/>
</dbReference>
<dbReference type="InterPro" id="IPR017927">
    <property type="entry name" value="FAD-bd_FR_type"/>
</dbReference>
<dbReference type="GO" id="GO:0010124">
    <property type="term" value="P:phenylacetate catabolic process"/>
    <property type="evidence" value="ECO:0007669"/>
    <property type="project" value="InterPro"/>
</dbReference>
<dbReference type="PRINTS" id="PR00410">
    <property type="entry name" value="PHEHYDRXLASE"/>
</dbReference>
<evidence type="ECO:0000256" key="7">
    <source>
        <dbReference type="ARBA" id="ARBA00023004"/>
    </source>
</evidence>
<dbReference type="PROSITE" id="PS00197">
    <property type="entry name" value="2FE2S_FER_1"/>
    <property type="match status" value="1"/>
</dbReference>
<dbReference type="InterPro" id="IPR036010">
    <property type="entry name" value="2Fe-2S_ferredoxin-like_sf"/>
</dbReference>
<evidence type="ECO:0000256" key="1">
    <source>
        <dbReference type="ARBA" id="ARBA00001974"/>
    </source>
</evidence>
<evidence type="ECO:0000256" key="2">
    <source>
        <dbReference type="ARBA" id="ARBA00022630"/>
    </source>
</evidence>
<evidence type="ECO:0000256" key="8">
    <source>
        <dbReference type="ARBA" id="ARBA00023014"/>
    </source>
</evidence>
<dbReference type="GO" id="GO:0016491">
    <property type="term" value="F:oxidoreductase activity"/>
    <property type="evidence" value="ECO:0007669"/>
    <property type="project" value="InterPro"/>
</dbReference>
<dbReference type="CDD" id="cd06214">
    <property type="entry name" value="PA_degradation_oxidoreductase_like"/>
    <property type="match status" value="1"/>
</dbReference>
<dbReference type="Proteomes" id="UP000008229">
    <property type="component" value="Chromosome"/>
</dbReference>
<dbReference type="SUPFAM" id="SSF52343">
    <property type="entry name" value="Ferredoxin reductase-like, C-terminal NADP-linked domain"/>
    <property type="match status" value="1"/>
</dbReference>
<dbReference type="HOGENOM" id="CLU_003827_14_1_11"/>
<dbReference type="CDD" id="cd00207">
    <property type="entry name" value="fer2"/>
    <property type="match status" value="1"/>
</dbReference>
<dbReference type="GO" id="GO:0051537">
    <property type="term" value="F:2 iron, 2 sulfur cluster binding"/>
    <property type="evidence" value="ECO:0007669"/>
    <property type="project" value="UniProtKB-KW"/>
</dbReference>
<dbReference type="InterPro" id="IPR011884">
    <property type="entry name" value="PaaE"/>
</dbReference>
<evidence type="ECO:0000259" key="10">
    <source>
        <dbReference type="PROSITE" id="PS51384"/>
    </source>
</evidence>
<dbReference type="InterPro" id="IPR006058">
    <property type="entry name" value="2Fe2S_fd_BS"/>
</dbReference>
<gene>
    <name evidence="11" type="ordered locus">Cwoe_2202</name>
</gene>
<keyword evidence="7" id="KW-0408">Iron</keyword>
<reference evidence="12" key="2">
    <citation type="submission" date="2010-01" db="EMBL/GenBank/DDBJ databases">
        <title>The complete genome of Conexibacter woesei DSM 14684.</title>
        <authorList>
            <consortium name="US DOE Joint Genome Institute (JGI-PGF)"/>
            <person name="Lucas S."/>
            <person name="Copeland A."/>
            <person name="Lapidus A."/>
            <person name="Glavina del Rio T."/>
            <person name="Dalin E."/>
            <person name="Tice H."/>
            <person name="Bruce D."/>
            <person name="Goodwin L."/>
            <person name="Pitluck S."/>
            <person name="Kyrpides N."/>
            <person name="Mavromatis K."/>
            <person name="Ivanova N."/>
            <person name="Mikhailova N."/>
            <person name="Chertkov O."/>
            <person name="Brettin T."/>
            <person name="Detter J.C."/>
            <person name="Han C."/>
            <person name="Larimer F."/>
            <person name="Land M."/>
            <person name="Hauser L."/>
            <person name="Markowitz V."/>
            <person name="Cheng J.-F."/>
            <person name="Hugenholtz P."/>
            <person name="Woyke T."/>
            <person name="Wu D."/>
            <person name="Pukall R."/>
            <person name="Steenblock K."/>
            <person name="Schneider S."/>
            <person name="Klenk H.-P."/>
            <person name="Eisen J.A."/>
        </authorList>
    </citation>
    <scope>NUCLEOTIDE SEQUENCE [LARGE SCALE GENOMIC DNA]</scope>
    <source>
        <strain evidence="12">DSM 14684 / CIP 108061 / JCM 11494 / NBRC 100937 / ID131577</strain>
    </source>
</reference>
<evidence type="ECO:0000259" key="9">
    <source>
        <dbReference type="PROSITE" id="PS51085"/>
    </source>
</evidence>
<proteinExistence type="predicted"/>
<dbReference type="InterPro" id="IPR001041">
    <property type="entry name" value="2Fe-2S_ferredoxin-type"/>
</dbReference>
<name>D3F5G0_CONWI</name>
<keyword evidence="5" id="KW-0274">FAD</keyword>
<dbReference type="Pfam" id="PF00111">
    <property type="entry name" value="Fer2"/>
    <property type="match status" value="1"/>
</dbReference>
<evidence type="ECO:0000256" key="6">
    <source>
        <dbReference type="ARBA" id="ARBA00023002"/>
    </source>
</evidence>
<dbReference type="InterPro" id="IPR017938">
    <property type="entry name" value="Riboflavin_synthase-like_b-brl"/>
</dbReference>
<evidence type="ECO:0000256" key="3">
    <source>
        <dbReference type="ARBA" id="ARBA00022714"/>
    </source>
</evidence>